<keyword evidence="5" id="KW-0294">Fucose metabolism</keyword>
<dbReference type="PANTHER" id="PTHR13398">
    <property type="entry name" value="GDP-FUCOSE PROTEIN O-FUCOSYLTRANSFERASE 2"/>
    <property type="match status" value="1"/>
</dbReference>
<comment type="pathway">
    <text evidence="2">Protein modification; protein glycosylation.</text>
</comment>
<dbReference type="PANTHER" id="PTHR13398:SF0">
    <property type="entry name" value="GDP-FUCOSE PROTEIN O-FUCOSYLTRANSFERASE 2"/>
    <property type="match status" value="1"/>
</dbReference>
<gene>
    <name evidence="9" type="ORF">CALVIDRAFT_476774</name>
</gene>
<accession>A0A167QCW1</accession>
<comment type="subcellular location">
    <subcellularLocation>
        <location evidence="1">Endoplasmic reticulum</location>
    </subcellularLocation>
</comment>
<evidence type="ECO:0000256" key="6">
    <source>
        <dbReference type="ARBA" id="ARBA00023277"/>
    </source>
</evidence>
<name>A0A167QCW1_CALVF</name>
<dbReference type="Pfam" id="PF10250">
    <property type="entry name" value="O-FucT"/>
    <property type="match status" value="1"/>
</dbReference>
<evidence type="ECO:0000313" key="9">
    <source>
        <dbReference type="EMBL" id="KZO99640.1"/>
    </source>
</evidence>
<evidence type="ECO:0000256" key="4">
    <source>
        <dbReference type="ARBA" id="ARBA00022824"/>
    </source>
</evidence>
<evidence type="ECO:0000256" key="2">
    <source>
        <dbReference type="ARBA" id="ARBA00004922"/>
    </source>
</evidence>
<reference evidence="9 10" key="1">
    <citation type="journal article" date="2016" name="Mol. Biol. Evol.">
        <title>Comparative Genomics of Early-Diverging Mushroom-Forming Fungi Provides Insights into the Origins of Lignocellulose Decay Capabilities.</title>
        <authorList>
            <person name="Nagy L.G."/>
            <person name="Riley R."/>
            <person name="Tritt A."/>
            <person name="Adam C."/>
            <person name="Daum C."/>
            <person name="Floudas D."/>
            <person name="Sun H."/>
            <person name="Yadav J.S."/>
            <person name="Pangilinan J."/>
            <person name="Larsson K.H."/>
            <person name="Matsuura K."/>
            <person name="Barry K."/>
            <person name="Labutti K."/>
            <person name="Kuo R."/>
            <person name="Ohm R.A."/>
            <person name="Bhattacharya S.S."/>
            <person name="Shirouzu T."/>
            <person name="Yoshinaga Y."/>
            <person name="Martin F.M."/>
            <person name="Grigoriev I.V."/>
            <person name="Hibbett D.S."/>
        </authorList>
    </citation>
    <scope>NUCLEOTIDE SEQUENCE [LARGE SCALE GENOMIC DNA]</scope>
    <source>
        <strain evidence="9 10">TUFC12733</strain>
    </source>
</reference>
<evidence type="ECO:0000256" key="1">
    <source>
        <dbReference type="ARBA" id="ARBA00004240"/>
    </source>
</evidence>
<evidence type="ECO:0000256" key="3">
    <source>
        <dbReference type="ARBA" id="ARBA00022679"/>
    </source>
</evidence>
<dbReference type="CDD" id="cd11296">
    <property type="entry name" value="O-FucT_like"/>
    <property type="match status" value="1"/>
</dbReference>
<evidence type="ECO:0000256" key="7">
    <source>
        <dbReference type="ARBA" id="ARBA00025803"/>
    </source>
</evidence>
<proteinExistence type="inferred from homology"/>
<keyword evidence="10" id="KW-1185">Reference proteome</keyword>
<dbReference type="GO" id="GO:0046922">
    <property type="term" value="F:peptide-O-fucosyltransferase activity"/>
    <property type="evidence" value="ECO:0007669"/>
    <property type="project" value="InterPro"/>
</dbReference>
<evidence type="ECO:0000313" key="10">
    <source>
        <dbReference type="Proteomes" id="UP000076738"/>
    </source>
</evidence>
<dbReference type="EMBL" id="KV417271">
    <property type="protein sequence ID" value="KZO99640.1"/>
    <property type="molecule type" value="Genomic_DNA"/>
</dbReference>
<dbReference type="InterPro" id="IPR045130">
    <property type="entry name" value="OFUT2-like"/>
</dbReference>
<dbReference type="Gene3D" id="3.40.50.11350">
    <property type="match status" value="1"/>
</dbReference>
<comment type="similarity">
    <text evidence="7">Belongs to the glycosyltransferase 68 family.</text>
</comment>
<dbReference type="GO" id="GO:0005783">
    <property type="term" value="C:endoplasmic reticulum"/>
    <property type="evidence" value="ECO:0007669"/>
    <property type="project" value="UniProtKB-SubCell"/>
</dbReference>
<organism evidence="9 10">
    <name type="scientific">Calocera viscosa (strain TUFC12733)</name>
    <dbReference type="NCBI Taxonomy" id="1330018"/>
    <lineage>
        <taxon>Eukaryota</taxon>
        <taxon>Fungi</taxon>
        <taxon>Dikarya</taxon>
        <taxon>Basidiomycota</taxon>
        <taxon>Agaricomycotina</taxon>
        <taxon>Dacrymycetes</taxon>
        <taxon>Dacrymycetales</taxon>
        <taxon>Dacrymycetaceae</taxon>
        <taxon>Calocera</taxon>
    </lineage>
</organism>
<dbReference type="GO" id="GO:0006004">
    <property type="term" value="P:fucose metabolic process"/>
    <property type="evidence" value="ECO:0007669"/>
    <property type="project" value="UniProtKB-KW"/>
</dbReference>
<dbReference type="InterPro" id="IPR019378">
    <property type="entry name" value="GDP-Fuc_O-FucTrfase"/>
</dbReference>
<dbReference type="Proteomes" id="UP000076738">
    <property type="component" value="Unassembled WGS sequence"/>
</dbReference>
<sequence>MPTTARWLADGAADNLLPDVKYISTFVSAGWTNDLMTYGNMLYLALLTQRIPVLGPFTPNHLSAVAGSIPFGDVFDVPHLAREMGWPVLEWRDVKDVEGGEEEELGCWSSWMGTSRMEFEPKWSWMPDEMGLEYVLTRRADEHKMFPQDDTEPHLLHGKLMQLGFPSGRRQALSRSRRLPNSKGNLLEPSDHLMCFDQLYAVSVDTHWEWFTDSSPVWRFVGRHMKWNPKAEALAKAYLARHWGLESGKPIPPYISVHARRGDFGKYCPFMGGNGTSCLPSLRQLKRRVGEVQAQLLQKGVSTDRVLITSDEKDPAWWEEIQEAGYTWVDHVEARTQALFGEFAPILDAIFHSFASGFVGTDQSTFSLLAAKKVEEWNAGPTTFLRWVNVPEAEL</sequence>
<dbReference type="AlphaFoldDB" id="A0A167QCW1"/>
<evidence type="ECO:0000256" key="5">
    <source>
        <dbReference type="ARBA" id="ARBA00023253"/>
    </source>
</evidence>
<keyword evidence="6" id="KW-0119">Carbohydrate metabolism</keyword>
<keyword evidence="4" id="KW-0256">Endoplasmic reticulum</keyword>
<dbReference type="STRING" id="1330018.A0A167QCW1"/>
<dbReference type="OrthoDB" id="423313at2759"/>
<protein>
    <recommendedName>
        <fullName evidence="8">GDP-fucose protein O-fucosyltransferase 2</fullName>
    </recommendedName>
</protein>
<keyword evidence="3" id="KW-0808">Transferase</keyword>
<evidence type="ECO:0000256" key="8">
    <source>
        <dbReference type="ARBA" id="ARBA00026232"/>
    </source>
</evidence>